<keyword evidence="8" id="KW-0472">Membrane</keyword>
<evidence type="ECO:0000256" key="9">
    <source>
        <dbReference type="ARBA" id="ARBA00023180"/>
    </source>
</evidence>
<evidence type="ECO:0000256" key="5">
    <source>
        <dbReference type="ARBA" id="ARBA00022968"/>
    </source>
</evidence>
<keyword evidence="4" id="KW-0812">Transmembrane</keyword>
<organism evidence="10 12">
    <name type="scientific">Didymodactylos carnosus</name>
    <dbReference type="NCBI Taxonomy" id="1234261"/>
    <lineage>
        <taxon>Eukaryota</taxon>
        <taxon>Metazoa</taxon>
        <taxon>Spiralia</taxon>
        <taxon>Gnathifera</taxon>
        <taxon>Rotifera</taxon>
        <taxon>Eurotatoria</taxon>
        <taxon>Bdelloidea</taxon>
        <taxon>Philodinida</taxon>
        <taxon>Philodinidae</taxon>
        <taxon>Didymodactylos</taxon>
    </lineage>
</organism>
<keyword evidence="6" id="KW-1133">Transmembrane helix</keyword>
<keyword evidence="9" id="KW-0325">Glycoprotein</keyword>
<dbReference type="EMBL" id="CAJNOQ010000013">
    <property type="protein sequence ID" value="CAF0739751.1"/>
    <property type="molecule type" value="Genomic_DNA"/>
</dbReference>
<keyword evidence="7" id="KW-0333">Golgi apparatus</keyword>
<dbReference type="GO" id="GO:0008146">
    <property type="term" value="F:sulfotransferase activity"/>
    <property type="evidence" value="ECO:0007669"/>
    <property type="project" value="InterPro"/>
</dbReference>
<accession>A0A813NS94</accession>
<proteinExistence type="inferred from homology"/>
<dbReference type="Gene3D" id="3.40.50.300">
    <property type="entry name" value="P-loop containing nucleotide triphosphate hydrolases"/>
    <property type="match status" value="1"/>
</dbReference>
<dbReference type="EMBL" id="CAJOBC010000013">
    <property type="protein sequence ID" value="CAF3517915.1"/>
    <property type="molecule type" value="Genomic_DNA"/>
</dbReference>
<evidence type="ECO:0000256" key="6">
    <source>
        <dbReference type="ARBA" id="ARBA00022989"/>
    </source>
</evidence>
<evidence type="ECO:0000256" key="8">
    <source>
        <dbReference type="ARBA" id="ARBA00023136"/>
    </source>
</evidence>
<dbReference type="InterPro" id="IPR007734">
    <property type="entry name" value="Heparan_SO4_2-O-STrfase"/>
</dbReference>
<evidence type="ECO:0000256" key="4">
    <source>
        <dbReference type="ARBA" id="ARBA00022692"/>
    </source>
</evidence>
<keyword evidence="3" id="KW-0808">Transferase</keyword>
<evidence type="ECO:0000313" key="12">
    <source>
        <dbReference type="Proteomes" id="UP000663829"/>
    </source>
</evidence>
<evidence type="ECO:0008006" key="13">
    <source>
        <dbReference type="Google" id="ProtNLM"/>
    </source>
</evidence>
<dbReference type="OrthoDB" id="10019582at2759"/>
<dbReference type="SUPFAM" id="SSF52540">
    <property type="entry name" value="P-loop containing nucleoside triphosphate hydrolases"/>
    <property type="match status" value="1"/>
</dbReference>
<gene>
    <name evidence="10" type="ORF">GPM918_LOCUS192</name>
    <name evidence="11" type="ORF">SRO942_LOCUS193</name>
</gene>
<dbReference type="AlphaFoldDB" id="A0A813NS94"/>
<reference evidence="10" key="1">
    <citation type="submission" date="2021-02" db="EMBL/GenBank/DDBJ databases">
        <authorList>
            <person name="Nowell W R."/>
        </authorList>
    </citation>
    <scope>NUCLEOTIDE SEQUENCE</scope>
</reference>
<dbReference type="Proteomes" id="UP000681722">
    <property type="component" value="Unassembled WGS sequence"/>
</dbReference>
<dbReference type="Pfam" id="PF03567">
    <property type="entry name" value="Sulfotransfer_2"/>
    <property type="match status" value="1"/>
</dbReference>
<dbReference type="InterPro" id="IPR005331">
    <property type="entry name" value="Sulfotransferase"/>
</dbReference>
<evidence type="ECO:0000313" key="10">
    <source>
        <dbReference type="EMBL" id="CAF0739751.1"/>
    </source>
</evidence>
<dbReference type="PANTHER" id="PTHR12129:SF15">
    <property type="entry name" value="URONYL 2-SULFOTRANSFERASE"/>
    <property type="match status" value="1"/>
</dbReference>
<comment type="caution">
    <text evidence="10">The sequence shown here is derived from an EMBL/GenBank/DDBJ whole genome shotgun (WGS) entry which is preliminary data.</text>
</comment>
<keyword evidence="12" id="KW-1185">Reference proteome</keyword>
<protein>
    <recommendedName>
        <fullName evidence="13">Uronyl 2-sulfotransferase</fullName>
    </recommendedName>
</protein>
<dbReference type="GO" id="GO:0000139">
    <property type="term" value="C:Golgi membrane"/>
    <property type="evidence" value="ECO:0007669"/>
    <property type="project" value="UniProtKB-SubCell"/>
</dbReference>
<dbReference type="InterPro" id="IPR027417">
    <property type="entry name" value="P-loop_NTPase"/>
</dbReference>
<sequence length="312" mass="38053">MRIFIIYVQHYDLKSQPILIHSTLIKTRLKTTKLSLKNKENNQHIILYNRIPKTASETLNYLFHQQSHKKYYRMIHSNQYVSYNLSLNKQYLFIKQIYTFNPPILYERHVYFVDFLHFNKQQPIYINMIRDPIKRTVSNYYYSRRMCLKKNRCTFIKNRTILNYTLDDCIETENEPFKCITLEYGVTSAIPFFCGQNHLCSSNENLSWAVEKAKSNIDKYYTVVGLTENIEQLLFILEKLLPNYFRNISLVYIKKRRPHINFSPRKWRKELKPNTHLILKDLLKFEYDLYNYIKKRFHEQYKQLQLINKIHE</sequence>
<evidence type="ECO:0000256" key="7">
    <source>
        <dbReference type="ARBA" id="ARBA00023034"/>
    </source>
</evidence>
<keyword evidence="5" id="KW-0735">Signal-anchor</keyword>
<dbReference type="PANTHER" id="PTHR12129">
    <property type="entry name" value="HEPARAN SULFATE 2-O-SULFOTRANSFERASE"/>
    <property type="match status" value="1"/>
</dbReference>
<evidence type="ECO:0000256" key="3">
    <source>
        <dbReference type="ARBA" id="ARBA00022679"/>
    </source>
</evidence>
<evidence type="ECO:0000256" key="1">
    <source>
        <dbReference type="ARBA" id="ARBA00004323"/>
    </source>
</evidence>
<evidence type="ECO:0000256" key="2">
    <source>
        <dbReference type="ARBA" id="ARBA00010569"/>
    </source>
</evidence>
<evidence type="ECO:0000313" key="11">
    <source>
        <dbReference type="EMBL" id="CAF3517915.1"/>
    </source>
</evidence>
<comment type="similarity">
    <text evidence="2">Belongs to the sulfotransferase 3 family.</text>
</comment>
<dbReference type="Proteomes" id="UP000663829">
    <property type="component" value="Unassembled WGS sequence"/>
</dbReference>
<name>A0A813NS94_9BILA</name>
<comment type="subcellular location">
    <subcellularLocation>
        <location evidence="1">Golgi apparatus membrane</location>
        <topology evidence="1">Single-pass type II membrane protein</topology>
    </subcellularLocation>
</comment>